<accession>A0A1Y2CDX7</accession>
<dbReference type="Pfam" id="PF03134">
    <property type="entry name" value="TB2_DP1_HVA22"/>
    <property type="match status" value="1"/>
</dbReference>
<feature type="transmembrane region" description="Helical" evidence="1">
    <location>
        <begin position="36"/>
        <end position="57"/>
    </location>
</feature>
<dbReference type="AlphaFoldDB" id="A0A1Y2CDX7"/>
<gene>
    <name evidence="2" type="ORF">BCR33DRAFT_716556</name>
</gene>
<dbReference type="OrthoDB" id="10009287at2759"/>
<organism evidence="2 3">
    <name type="scientific">Rhizoclosmatium globosum</name>
    <dbReference type="NCBI Taxonomy" id="329046"/>
    <lineage>
        <taxon>Eukaryota</taxon>
        <taxon>Fungi</taxon>
        <taxon>Fungi incertae sedis</taxon>
        <taxon>Chytridiomycota</taxon>
        <taxon>Chytridiomycota incertae sedis</taxon>
        <taxon>Chytridiomycetes</taxon>
        <taxon>Chytridiales</taxon>
        <taxon>Chytriomycetaceae</taxon>
        <taxon>Rhizoclosmatium</taxon>
    </lineage>
</organism>
<evidence type="ECO:0000256" key="1">
    <source>
        <dbReference type="SAM" id="Phobius"/>
    </source>
</evidence>
<keyword evidence="3" id="KW-1185">Reference proteome</keyword>
<feature type="transmembrane region" description="Helical" evidence="1">
    <location>
        <begin position="107"/>
        <end position="125"/>
    </location>
</feature>
<dbReference type="EMBL" id="MCGO01000020">
    <property type="protein sequence ID" value="ORY45268.1"/>
    <property type="molecule type" value="Genomic_DNA"/>
</dbReference>
<feature type="transmembrane region" description="Helical" evidence="1">
    <location>
        <begin position="77"/>
        <end position="95"/>
    </location>
</feature>
<evidence type="ECO:0000313" key="3">
    <source>
        <dbReference type="Proteomes" id="UP000193642"/>
    </source>
</evidence>
<reference evidence="2 3" key="1">
    <citation type="submission" date="2016-07" db="EMBL/GenBank/DDBJ databases">
        <title>Pervasive Adenine N6-methylation of Active Genes in Fungi.</title>
        <authorList>
            <consortium name="DOE Joint Genome Institute"/>
            <person name="Mondo S.J."/>
            <person name="Dannebaum R.O."/>
            <person name="Kuo R.C."/>
            <person name="Labutti K."/>
            <person name="Haridas S."/>
            <person name="Kuo A."/>
            <person name="Salamov A."/>
            <person name="Ahrendt S.R."/>
            <person name="Lipzen A."/>
            <person name="Sullivan W."/>
            <person name="Andreopoulos W.B."/>
            <person name="Clum A."/>
            <person name="Lindquist E."/>
            <person name="Daum C."/>
            <person name="Ramamoorthy G.K."/>
            <person name="Gryganskyi A."/>
            <person name="Culley D."/>
            <person name="Magnuson J.K."/>
            <person name="James T.Y."/>
            <person name="O'Malley M.A."/>
            <person name="Stajich J.E."/>
            <person name="Spatafora J.W."/>
            <person name="Visel A."/>
            <person name="Grigoriev I.V."/>
        </authorList>
    </citation>
    <scope>NUCLEOTIDE SEQUENCE [LARGE SCALE GENOMIC DNA]</scope>
    <source>
        <strain evidence="2 3">JEL800</strain>
    </source>
</reference>
<dbReference type="Proteomes" id="UP000193642">
    <property type="component" value="Unassembled WGS sequence"/>
</dbReference>
<sequence length="158" mass="18473">MTHHIQQYHHHIDFLLSQSPFLCRIEASTRIPKTRIAAAVILITILSLSLHILHLPLSHILTVALPSRLFMQYAETSNAHGIRALGLYFLILKVVNSFQNLMYDWILDYLPLFFLVKVGVCWWMFLPTSMGIEVVFNRIWPYYLMFRGVIDDQDNNQT</sequence>
<evidence type="ECO:0000313" key="2">
    <source>
        <dbReference type="EMBL" id="ORY45268.1"/>
    </source>
</evidence>
<evidence type="ECO:0008006" key="4">
    <source>
        <dbReference type="Google" id="ProtNLM"/>
    </source>
</evidence>
<name>A0A1Y2CDX7_9FUNG</name>
<protein>
    <recommendedName>
        <fullName evidence="4">Protein YOP1</fullName>
    </recommendedName>
</protein>
<dbReference type="InterPro" id="IPR004345">
    <property type="entry name" value="TB2_DP1_HVA22"/>
</dbReference>
<keyword evidence="1" id="KW-0472">Membrane</keyword>
<proteinExistence type="predicted"/>
<keyword evidence="1" id="KW-1133">Transmembrane helix</keyword>
<keyword evidence="1" id="KW-0812">Transmembrane</keyword>
<comment type="caution">
    <text evidence="2">The sequence shown here is derived from an EMBL/GenBank/DDBJ whole genome shotgun (WGS) entry which is preliminary data.</text>
</comment>